<evidence type="ECO:0000313" key="2">
    <source>
        <dbReference type="Proteomes" id="UP000054485"/>
    </source>
</evidence>
<evidence type="ECO:0000313" key="1">
    <source>
        <dbReference type="EMBL" id="KIK44743.1"/>
    </source>
</evidence>
<dbReference type="HOGENOM" id="CLU_2607615_0_0_1"/>
<proteinExistence type="predicted"/>
<name>A0A0D0BNE1_9AGAM</name>
<dbReference type="InParanoid" id="A0A0D0BNE1"/>
<sequence>MLLIRTACKDPTVMDNTVHILHNCTKLDNGMANGMCLYQRSVDEHGKLYWNACNWSTIRCNDTVSQNTLIIPPSIRVLP</sequence>
<reference evidence="2" key="2">
    <citation type="submission" date="2015-01" db="EMBL/GenBank/DDBJ databases">
        <title>Evolutionary Origins and Diversification of the Mycorrhizal Mutualists.</title>
        <authorList>
            <consortium name="DOE Joint Genome Institute"/>
            <consortium name="Mycorrhizal Genomics Consortium"/>
            <person name="Kohler A."/>
            <person name="Kuo A."/>
            <person name="Nagy L.G."/>
            <person name="Floudas D."/>
            <person name="Copeland A."/>
            <person name="Barry K.W."/>
            <person name="Cichocki N."/>
            <person name="Veneault-Fourrey C."/>
            <person name="LaButti K."/>
            <person name="Lindquist E.A."/>
            <person name="Lipzen A."/>
            <person name="Lundell T."/>
            <person name="Morin E."/>
            <person name="Murat C."/>
            <person name="Riley R."/>
            <person name="Ohm R."/>
            <person name="Sun H."/>
            <person name="Tunlid A."/>
            <person name="Henrissat B."/>
            <person name="Grigoriev I.V."/>
            <person name="Hibbett D.S."/>
            <person name="Martin F."/>
        </authorList>
    </citation>
    <scope>NUCLEOTIDE SEQUENCE [LARGE SCALE GENOMIC DNA]</scope>
    <source>
        <strain evidence="2">UH-Slu-Lm8-n1</strain>
    </source>
</reference>
<dbReference type="AlphaFoldDB" id="A0A0D0BNE1"/>
<accession>A0A0D0BNE1</accession>
<reference evidence="1 2" key="1">
    <citation type="submission" date="2014-04" db="EMBL/GenBank/DDBJ databases">
        <authorList>
            <consortium name="DOE Joint Genome Institute"/>
            <person name="Kuo A."/>
            <person name="Ruytinx J."/>
            <person name="Rineau F."/>
            <person name="Colpaert J."/>
            <person name="Kohler A."/>
            <person name="Nagy L.G."/>
            <person name="Floudas D."/>
            <person name="Copeland A."/>
            <person name="Barry K.W."/>
            <person name="Cichocki N."/>
            <person name="Veneault-Fourrey C."/>
            <person name="LaButti K."/>
            <person name="Lindquist E.A."/>
            <person name="Lipzen A."/>
            <person name="Lundell T."/>
            <person name="Morin E."/>
            <person name="Murat C."/>
            <person name="Sun H."/>
            <person name="Tunlid A."/>
            <person name="Henrissat B."/>
            <person name="Grigoriev I.V."/>
            <person name="Hibbett D.S."/>
            <person name="Martin F."/>
            <person name="Nordberg H.P."/>
            <person name="Cantor M.N."/>
            <person name="Hua S.X."/>
        </authorList>
    </citation>
    <scope>NUCLEOTIDE SEQUENCE [LARGE SCALE GENOMIC DNA]</scope>
    <source>
        <strain evidence="1 2">UH-Slu-Lm8-n1</strain>
    </source>
</reference>
<gene>
    <name evidence="1" type="ORF">CY34DRAFT_603986</name>
</gene>
<protein>
    <submittedName>
        <fullName evidence="1">Uncharacterized protein</fullName>
    </submittedName>
</protein>
<dbReference type="EMBL" id="KN835185">
    <property type="protein sequence ID" value="KIK44743.1"/>
    <property type="molecule type" value="Genomic_DNA"/>
</dbReference>
<keyword evidence="2" id="KW-1185">Reference proteome</keyword>
<dbReference type="Proteomes" id="UP000054485">
    <property type="component" value="Unassembled WGS sequence"/>
</dbReference>
<organism evidence="1 2">
    <name type="scientific">Suillus luteus UH-Slu-Lm8-n1</name>
    <dbReference type="NCBI Taxonomy" id="930992"/>
    <lineage>
        <taxon>Eukaryota</taxon>
        <taxon>Fungi</taxon>
        <taxon>Dikarya</taxon>
        <taxon>Basidiomycota</taxon>
        <taxon>Agaricomycotina</taxon>
        <taxon>Agaricomycetes</taxon>
        <taxon>Agaricomycetidae</taxon>
        <taxon>Boletales</taxon>
        <taxon>Suillineae</taxon>
        <taxon>Suillaceae</taxon>
        <taxon>Suillus</taxon>
    </lineage>
</organism>